<dbReference type="SUPFAM" id="SSF52540">
    <property type="entry name" value="P-loop containing nucleoside triphosphate hydrolases"/>
    <property type="match status" value="1"/>
</dbReference>
<feature type="domain" description="ABC transmembrane type-1" evidence="9">
    <location>
        <begin position="26"/>
        <end position="310"/>
    </location>
</feature>
<feature type="domain" description="ABC transporter" evidence="8">
    <location>
        <begin position="342"/>
        <end position="578"/>
    </location>
</feature>
<dbReference type="InterPro" id="IPR036640">
    <property type="entry name" value="ABC1_TM_sf"/>
</dbReference>
<dbReference type="InterPro" id="IPR003439">
    <property type="entry name" value="ABC_transporter-like_ATP-bd"/>
</dbReference>
<dbReference type="Pfam" id="PF00005">
    <property type="entry name" value="ABC_tran"/>
    <property type="match status" value="1"/>
</dbReference>
<gene>
    <name evidence="10" type="ORF">NRE15_09690</name>
</gene>
<dbReference type="InterPro" id="IPR027417">
    <property type="entry name" value="P-loop_NTPase"/>
</dbReference>
<evidence type="ECO:0000256" key="3">
    <source>
        <dbReference type="ARBA" id="ARBA00022741"/>
    </source>
</evidence>
<dbReference type="InterPro" id="IPR011527">
    <property type="entry name" value="ABC1_TM_dom"/>
</dbReference>
<keyword evidence="4 10" id="KW-0067">ATP-binding</keyword>
<reference evidence="10 11" key="1">
    <citation type="submission" date="2022-08" db="EMBL/GenBank/DDBJ databases">
        <title>Aerococcaceae sp. nov isolated from spoiled eye mask.</title>
        <authorList>
            <person name="Zhou G."/>
            <person name="Xie X.-B."/>
            <person name="Shi Q.-S."/>
            <person name="Wang Y.-S."/>
            <person name="Wen X."/>
            <person name="Peng H."/>
            <person name="Yang X.-J."/>
            <person name="Tao H.-B."/>
            <person name="Huang X.-M."/>
        </authorList>
    </citation>
    <scope>NUCLEOTIDE SEQUENCE [LARGE SCALE GENOMIC DNA]</scope>
    <source>
        <strain evidence="11">DM20194951</strain>
    </source>
</reference>
<dbReference type="PANTHER" id="PTHR43394:SF1">
    <property type="entry name" value="ATP-BINDING CASSETTE SUB-FAMILY B MEMBER 10, MITOCHONDRIAL"/>
    <property type="match status" value="1"/>
</dbReference>
<keyword evidence="2 7" id="KW-0812">Transmembrane</keyword>
<dbReference type="Gene3D" id="1.20.1560.10">
    <property type="entry name" value="ABC transporter type 1, transmembrane domain"/>
    <property type="match status" value="1"/>
</dbReference>
<keyword evidence="6 7" id="KW-0472">Membrane</keyword>
<evidence type="ECO:0000259" key="8">
    <source>
        <dbReference type="PROSITE" id="PS50893"/>
    </source>
</evidence>
<dbReference type="Proteomes" id="UP001315967">
    <property type="component" value="Chromosome"/>
</dbReference>
<dbReference type="RefSeq" id="WP_313792674.1">
    <property type="nucleotide sequence ID" value="NZ_CP102453.1"/>
</dbReference>
<dbReference type="PROSITE" id="PS50929">
    <property type="entry name" value="ABC_TM1F"/>
    <property type="match status" value="1"/>
</dbReference>
<name>A0ABY5P380_9LACT</name>
<proteinExistence type="predicted"/>
<keyword evidence="3" id="KW-0547">Nucleotide-binding</keyword>
<dbReference type="EMBL" id="CP102453">
    <property type="protein sequence ID" value="UUX33171.1"/>
    <property type="molecule type" value="Genomic_DNA"/>
</dbReference>
<evidence type="ECO:0000256" key="6">
    <source>
        <dbReference type="ARBA" id="ARBA00023136"/>
    </source>
</evidence>
<evidence type="ECO:0000256" key="1">
    <source>
        <dbReference type="ARBA" id="ARBA00004651"/>
    </source>
</evidence>
<dbReference type="PROSITE" id="PS00211">
    <property type="entry name" value="ABC_TRANSPORTER_1"/>
    <property type="match status" value="1"/>
</dbReference>
<organism evidence="10 11">
    <name type="scientific">Fundicoccus culcitae</name>
    <dbReference type="NCBI Taxonomy" id="2969821"/>
    <lineage>
        <taxon>Bacteria</taxon>
        <taxon>Bacillati</taxon>
        <taxon>Bacillota</taxon>
        <taxon>Bacilli</taxon>
        <taxon>Lactobacillales</taxon>
        <taxon>Aerococcaceae</taxon>
        <taxon>Fundicoccus</taxon>
    </lineage>
</organism>
<evidence type="ECO:0000256" key="5">
    <source>
        <dbReference type="ARBA" id="ARBA00022989"/>
    </source>
</evidence>
<comment type="subcellular location">
    <subcellularLocation>
        <location evidence="1">Cell membrane</location>
        <topology evidence="1">Multi-pass membrane protein</topology>
    </subcellularLocation>
</comment>
<dbReference type="Gene3D" id="3.40.50.300">
    <property type="entry name" value="P-loop containing nucleotide triphosphate hydrolases"/>
    <property type="match status" value="1"/>
</dbReference>
<accession>A0ABY5P380</accession>
<dbReference type="PANTHER" id="PTHR43394">
    <property type="entry name" value="ATP-DEPENDENT PERMEASE MDL1, MITOCHONDRIAL"/>
    <property type="match status" value="1"/>
</dbReference>
<feature type="transmembrane region" description="Helical" evidence="7">
    <location>
        <begin position="65"/>
        <end position="90"/>
    </location>
</feature>
<evidence type="ECO:0000313" key="10">
    <source>
        <dbReference type="EMBL" id="UUX33171.1"/>
    </source>
</evidence>
<keyword evidence="5 7" id="KW-1133">Transmembrane helix</keyword>
<dbReference type="InterPro" id="IPR039421">
    <property type="entry name" value="Type_1_exporter"/>
</dbReference>
<sequence length="590" mass="65841">MQKIREDYLMLANIWQFIKRHKYVYIAIFMTSLLGSILTIIPNYLTQVFIDGVVEGTLDGVLLRNLSLVFLAAAILLFLADSTWGILLFSHSRRYEKDTRLRLFRKLLDLRSPFYEQYRSGEILTRMTSDIVFMGELVGYGFMVTVGDLLWVISIILVMILTISWKVTLVVLIPLAVLIIMIYSVSVIVQKRYELNREAVSALSSEVLEGVDGVRVIRAYSSRKGSVNSFEAATTLAMNRSNDLVALNSLFGPLGSIMVGLSSALGMLYSAYLIGQGQLSVGQLVVVQIYIQMLSNSVWGFADIIPGYKQGLVSFEKINQLLNAENSVELDGTTPLTQINTIAFQDYQFAYPKSDRNTLIDINLSFEKGQTIGIVGKTGSGKTTLVRQFLRQYPIGKAGKLLINDQNIIDYKVKDVESMIGYVPQDHILFSRTVRENILVGNPTATEAELQAAIDAADLRKDLVNMPQGLETLIGEKGVSISGGQKQRISIARALIRKAELLILDDSLSAVDAKTEINIIGNIQSYRQNQTNIIVTHRLSAVNHADYIYVMSDGRVVEEGTPQALIEQKGWYYSQYLAQQMEEEGDYGNV</sequence>
<evidence type="ECO:0000256" key="2">
    <source>
        <dbReference type="ARBA" id="ARBA00022692"/>
    </source>
</evidence>
<feature type="transmembrane region" description="Helical" evidence="7">
    <location>
        <begin position="137"/>
        <end position="163"/>
    </location>
</feature>
<dbReference type="Pfam" id="PF00664">
    <property type="entry name" value="ABC_membrane"/>
    <property type="match status" value="1"/>
</dbReference>
<dbReference type="GO" id="GO:0005524">
    <property type="term" value="F:ATP binding"/>
    <property type="evidence" value="ECO:0007669"/>
    <property type="project" value="UniProtKB-KW"/>
</dbReference>
<keyword evidence="11" id="KW-1185">Reference proteome</keyword>
<dbReference type="InterPro" id="IPR003593">
    <property type="entry name" value="AAA+_ATPase"/>
</dbReference>
<dbReference type="PROSITE" id="PS50893">
    <property type="entry name" value="ABC_TRANSPORTER_2"/>
    <property type="match status" value="1"/>
</dbReference>
<dbReference type="InterPro" id="IPR017871">
    <property type="entry name" value="ABC_transporter-like_CS"/>
</dbReference>
<evidence type="ECO:0000256" key="4">
    <source>
        <dbReference type="ARBA" id="ARBA00022840"/>
    </source>
</evidence>
<evidence type="ECO:0000256" key="7">
    <source>
        <dbReference type="SAM" id="Phobius"/>
    </source>
</evidence>
<dbReference type="SMART" id="SM00382">
    <property type="entry name" value="AAA"/>
    <property type="match status" value="1"/>
</dbReference>
<feature type="transmembrane region" description="Helical" evidence="7">
    <location>
        <begin position="169"/>
        <end position="189"/>
    </location>
</feature>
<evidence type="ECO:0000313" key="11">
    <source>
        <dbReference type="Proteomes" id="UP001315967"/>
    </source>
</evidence>
<dbReference type="SUPFAM" id="SSF90123">
    <property type="entry name" value="ABC transporter transmembrane region"/>
    <property type="match status" value="1"/>
</dbReference>
<feature type="transmembrane region" description="Helical" evidence="7">
    <location>
        <begin position="250"/>
        <end position="274"/>
    </location>
</feature>
<feature type="transmembrane region" description="Helical" evidence="7">
    <location>
        <begin position="23"/>
        <end position="45"/>
    </location>
</feature>
<protein>
    <submittedName>
        <fullName evidence="10">ABC transporter ATP-binding protein/permease</fullName>
    </submittedName>
</protein>
<evidence type="ECO:0000259" key="9">
    <source>
        <dbReference type="PROSITE" id="PS50929"/>
    </source>
</evidence>